<keyword evidence="8 13" id="KW-1133">Transmembrane helix</keyword>
<organism evidence="14 15">
    <name type="scientific">Ketobacter alkanivorans</name>
    <dbReference type="NCBI Taxonomy" id="1917421"/>
    <lineage>
        <taxon>Bacteria</taxon>
        <taxon>Pseudomonadati</taxon>
        <taxon>Pseudomonadota</taxon>
        <taxon>Gammaproteobacteria</taxon>
        <taxon>Pseudomonadales</taxon>
        <taxon>Ketobacteraceae</taxon>
        <taxon>Ketobacter</taxon>
    </lineage>
</organism>
<gene>
    <name evidence="14" type="primary">sdhC</name>
    <name evidence="14" type="ORF">Kalk_01970</name>
</gene>
<keyword evidence="10 13" id="KW-0472">Membrane</keyword>
<dbReference type="GO" id="GO:0005886">
    <property type="term" value="C:plasma membrane"/>
    <property type="evidence" value="ECO:0007669"/>
    <property type="project" value="TreeGrafter"/>
</dbReference>
<keyword evidence="9 12" id="KW-0408">Iron</keyword>
<dbReference type="GO" id="GO:0009055">
    <property type="term" value="F:electron transfer activity"/>
    <property type="evidence" value="ECO:0007669"/>
    <property type="project" value="InterPro"/>
</dbReference>
<dbReference type="Gene3D" id="1.20.1300.10">
    <property type="entry name" value="Fumarate reductase/succinate dehydrogenase, transmembrane subunit"/>
    <property type="match status" value="1"/>
</dbReference>
<feature type="transmembrane region" description="Helical" evidence="13">
    <location>
        <begin position="103"/>
        <end position="123"/>
    </location>
</feature>
<dbReference type="SUPFAM" id="SSF81343">
    <property type="entry name" value="Fumarate reductase respiratory complex transmembrane subunits"/>
    <property type="match status" value="1"/>
</dbReference>
<dbReference type="Proteomes" id="UP000235116">
    <property type="component" value="Chromosome"/>
</dbReference>
<feature type="binding site" description="axial binding residue" evidence="12">
    <location>
        <position position="80"/>
    </location>
    <ligand>
        <name>heme</name>
        <dbReference type="ChEBI" id="CHEBI:30413"/>
        <note>ligand shared with second transmembrane subunit</note>
    </ligand>
    <ligandPart>
        <name>Fe</name>
        <dbReference type="ChEBI" id="CHEBI:18248"/>
    </ligandPart>
</feature>
<evidence type="ECO:0000256" key="12">
    <source>
        <dbReference type="PIRSR" id="PIRSR000178-1"/>
    </source>
</evidence>
<dbReference type="PIRSF" id="PIRSF000178">
    <property type="entry name" value="SDH_cyt_b560"/>
    <property type="match status" value="1"/>
</dbReference>
<evidence type="ECO:0000256" key="9">
    <source>
        <dbReference type="ARBA" id="ARBA00023004"/>
    </source>
</evidence>
<dbReference type="InterPro" id="IPR018495">
    <property type="entry name" value="Succ_DH_cyt_bsu_CS"/>
</dbReference>
<comment type="cofactor">
    <cofactor evidence="12">
        <name>heme</name>
        <dbReference type="ChEBI" id="CHEBI:30413"/>
    </cofactor>
    <text evidence="12">The heme is bound between the two transmembrane subunits.</text>
</comment>
<evidence type="ECO:0000256" key="3">
    <source>
        <dbReference type="ARBA" id="ARBA00007244"/>
    </source>
</evidence>
<evidence type="ECO:0000256" key="10">
    <source>
        <dbReference type="ARBA" id="ARBA00023136"/>
    </source>
</evidence>
<feature type="transmembrane region" description="Helical" evidence="13">
    <location>
        <begin position="64"/>
        <end position="82"/>
    </location>
</feature>
<dbReference type="PANTHER" id="PTHR10978">
    <property type="entry name" value="SUCCINATE DEHYDROGENASE CYTOCHROME B560 SUBUNIT"/>
    <property type="match status" value="1"/>
</dbReference>
<evidence type="ECO:0000256" key="7">
    <source>
        <dbReference type="ARBA" id="ARBA00022723"/>
    </source>
</evidence>
<sequence length="124" mass="13641">MKSQRPVNLDITTIKFTPQMIASITHRIAGVAIFFGMAFLIWGLGLSLESQESFDQLKECMDGVIVKLIVWAILAGFIYHFVAGVRHLLMDAGYFETLEGSKALSIAVLILSAVLIAVAGVWVW</sequence>
<keyword evidence="6 13" id="KW-0812">Transmembrane</keyword>
<keyword evidence="5 12" id="KW-0349">Heme</keyword>
<evidence type="ECO:0000256" key="2">
    <source>
        <dbReference type="ARBA" id="ARBA00004141"/>
    </source>
</evidence>
<dbReference type="RefSeq" id="WP_101892608.1">
    <property type="nucleotide sequence ID" value="NZ_CP022684.1"/>
</dbReference>
<dbReference type="NCBIfam" id="TIGR02970">
    <property type="entry name" value="succ_dehyd_cytB"/>
    <property type="match status" value="1"/>
</dbReference>
<evidence type="ECO:0000313" key="15">
    <source>
        <dbReference type="Proteomes" id="UP000235116"/>
    </source>
</evidence>
<dbReference type="GO" id="GO:0046872">
    <property type="term" value="F:metal ion binding"/>
    <property type="evidence" value="ECO:0007669"/>
    <property type="project" value="UniProtKB-KW"/>
</dbReference>
<evidence type="ECO:0000256" key="8">
    <source>
        <dbReference type="ARBA" id="ARBA00022989"/>
    </source>
</evidence>
<name>A0A2K9LFY4_9GAMM</name>
<dbReference type="OrthoDB" id="9799441at2"/>
<dbReference type="InterPro" id="IPR014314">
    <property type="entry name" value="Succ_DH_cytb556"/>
</dbReference>
<dbReference type="InterPro" id="IPR000701">
    <property type="entry name" value="SuccDH_FuR_B_TM-su"/>
</dbReference>
<keyword evidence="15" id="KW-1185">Reference proteome</keyword>
<comment type="function">
    <text evidence="1">Membrane-anchoring subunit of succinate dehydrogenase (SDH).</text>
</comment>
<dbReference type="PANTHER" id="PTHR10978:SF5">
    <property type="entry name" value="SUCCINATE DEHYDROGENASE CYTOCHROME B560 SUBUNIT, MITOCHONDRIAL"/>
    <property type="match status" value="1"/>
</dbReference>
<comment type="subunit">
    <text evidence="11">Part of an enzyme complex containing four subunits: a flavoprotein, an iron-sulfur protein, plus two membrane-anchoring proteins, SdhC and SdhD. The complex can form homotrimers.</text>
</comment>
<dbReference type="CDD" id="cd03499">
    <property type="entry name" value="SQR_TypeC_SdhC"/>
    <property type="match status" value="1"/>
</dbReference>
<evidence type="ECO:0000256" key="13">
    <source>
        <dbReference type="SAM" id="Phobius"/>
    </source>
</evidence>
<dbReference type="InterPro" id="IPR034804">
    <property type="entry name" value="SQR/QFR_C/D"/>
</dbReference>
<evidence type="ECO:0000256" key="5">
    <source>
        <dbReference type="ARBA" id="ARBA00022617"/>
    </source>
</evidence>
<dbReference type="AlphaFoldDB" id="A0A2K9LFY4"/>
<dbReference type="GO" id="GO:0006099">
    <property type="term" value="P:tricarboxylic acid cycle"/>
    <property type="evidence" value="ECO:0007669"/>
    <property type="project" value="InterPro"/>
</dbReference>
<dbReference type="PROSITE" id="PS01001">
    <property type="entry name" value="SDH_CYT_2"/>
    <property type="match status" value="1"/>
</dbReference>
<keyword evidence="7 12" id="KW-0479">Metal-binding</keyword>
<reference evidence="15" key="1">
    <citation type="submission" date="2017-08" db="EMBL/GenBank/DDBJ databases">
        <title>Direct submision.</title>
        <authorList>
            <person name="Kim S.-J."/>
            <person name="Rhee S.-K."/>
        </authorList>
    </citation>
    <scope>NUCLEOTIDE SEQUENCE [LARGE SCALE GENOMIC DNA]</scope>
    <source>
        <strain evidence="15">GI5</strain>
    </source>
</reference>
<comment type="subcellular location">
    <subcellularLocation>
        <location evidence="2">Membrane</location>
        <topology evidence="2">Multi-pass membrane protein</topology>
    </subcellularLocation>
</comment>
<dbReference type="EMBL" id="CP022684">
    <property type="protein sequence ID" value="AUM11268.1"/>
    <property type="molecule type" value="Genomic_DNA"/>
</dbReference>
<dbReference type="Pfam" id="PF01127">
    <property type="entry name" value="Sdh_cyt"/>
    <property type="match status" value="1"/>
</dbReference>
<dbReference type="KEGG" id="kak:Kalk_01970"/>
<evidence type="ECO:0000256" key="11">
    <source>
        <dbReference type="ARBA" id="ARBA00025912"/>
    </source>
</evidence>
<proteinExistence type="inferred from homology"/>
<evidence type="ECO:0000256" key="1">
    <source>
        <dbReference type="ARBA" id="ARBA00004050"/>
    </source>
</evidence>
<feature type="transmembrane region" description="Helical" evidence="13">
    <location>
        <begin position="21"/>
        <end position="44"/>
    </location>
</feature>
<accession>A0A2K9LFY4</accession>
<comment type="similarity">
    <text evidence="3">Belongs to the cytochrome b560 family.</text>
</comment>
<protein>
    <recommendedName>
        <fullName evidence="4">Succinate dehydrogenase cytochrome b556 subunit</fullName>
    </recommendedName>
</protein>
<evidence type="ECO:0000313" key="14">
    <source>
        <dbReference type="EMBL" id="AUM11268.1"/>
    </source>
</evidence>
<evidence type="ECO:0000256" key="6">
    <source>
        <dbReference type="ARBA" id="ARBA00022692"/>
    </source>
</evidence>
<evidence type="ECO:0000256" key="4">
    <source>
        <dbReference type="ARBA" id="ARBA00020076"/>
    </source>
</evidence>